<sequence>MQKHVMPVETLTLQVWTPSFLCHPKTIFFFVSLKSEFGKSMRQRLKRYEEWLEVAPVSEEGQEFNNYLLALGWLAMQLLCLSHYTSLASVALDAILDASKMEKRNRIKGKQHKTQTMQNPTFIPIQRQKKINGLVPWIQPDAIGVSRIDTDGSYVDKGNGECTAGFGCIVRQIETVENVPEIQVVVAAAGGAPPYSSLVSELEGISYGFKKATDLKLQNVILATDCLPALRHVENGLVVNKLIGQYLKTSNRLKTLVNRIIKYQSHIAHWELRHLYRGGNEVANLLARIFTMPNSGKEYEKAYFDKDDSELGPVMRRVKEFMKSDAAVIVISCVSAGVSEKKK</sequence>
<dbReference type="InterPro" id="IPR036397">
    <property type="entry name" value="RNaseH_sf"/>
</dbReference>
<reference evidence="2 3" key="1">
    <citation type="journal article" date="2018" name="Science">
        <title>The opium poppy genome and morphinan production.</title>
        <authorList>
            <person name="Guo L."/>
            <person name="Winzer T."/>
            <person name="Yang X."/>
            <person name="Li Y."/>
            <person name="Ning Z."/>
            <person name="He Z."/>
            <person name="Teodor R."/>
            <person name="Lu Y."/>
            <person name="Bowser T.A."/>
            <person name="Graham I.A."/>
            <person name="Ye K."/>
        </authorList>
    </citation>
    <scope>NUCLEOTIDE SEQUENCE [LARGE SCALE GENOMIC DNA]</scope>
    <source>
        <strain evidence="3">cv. HN1</strain>
        <tissue evidence="2">Leaves</tissue>
    </source>
</reference>
<dbReference type="GO" id="GO:0003676">
    <property type="term" value="F:nucleic acid binding"/>
    <property type="evidence" value="ECO:0007669"/>
    <property type="project" value="InterPro"/>
</dbReference>
<dbReference type="Proteomes" id="UP000316621">
    <property type="component" value="Chromosome 6"/>
</dbReference>
<dbReference type="PANTHER" id="PTHR47723:SF21">
    <property type="entry name" value="POLYNUCLEOTIDYL TRANSFERASE, RIBONUCLEASE H-LIKE SUPERFAMILY PROTEIN"/>
    <property type="match status" value="1"/>
</dbReference>
<dbReference type="SUPFAM" id="SSF53098">
    <property type="entry name" value="Ribonuclease H-like"/>
    <property type="match status" value="1"/>
</dbReference>
<name>A0A4Y7K277_PAPSO</name>
<dbReference type="InterPro" id="IPR044730">
    <property type="entry name" value="RNase_H-like_dom_plant"/>
</dbReference>
<dbReference type="EMBL" id="CM010720">
    <property type="protein sequence ID" value="RZC66371.1"/>
    <property type="molecule type" value="Genomic_DNA"/>
</dbReference>
<dbReference type="InterPro" id="IPR012337">
    <property type="entry name" value="RNaseH-like_sf"/>
</dbReference>
<dbReference type="Pfam" id="PF13456">
    <property type="entry name" value="RVT_3"/>
    <property type="match status" value="1"/>
</dbReference>
<dbReference type="CDD" id="cd06222">
    <property type="entry name" value="RNase_H_like"/>
    <property type="match status" value="1"/>
</dbReference>
<dbReference type="Gene3D" id="3.30.420.10">
    <property type="entry name" value="Ribonuclease H-like superfamily/Ribonuclease H"/>
    <property type="match status" value="1"/>
</dbReference>
<dbReference type="AlphaFoldDB" id="A0A4Y7K277"/>
<keyword evidence="3" id="KW-1185">Reference proteome</keyword>
<dbReference type="InterPro" id="IPR002156">
    <property type="entry name" value="RNaseH_domain"/>
</dbReference>
<gene>
    <name evidence="2" type="ORF">C5167_010067</name>
</gene>
<feature type="domain" description="RNase H type-1" evidence="1">
    <location>
        <begin position="163"/>
        <end position="288"/>
    </location>
</feature>
<dbReference type="Gramene" id="RZC66371">
    <property type="protein sequence ID" value="RZC66371"/>
    <property type="gene ID" value="C5167_010067"/>
</dbReference>
<dbReference type="InterPro" id="IPR053151">
    <property type="entry name" value="RNase_H-like"/>
</dbReference>
<accession>A0A4Y7K277</accession>
<dbReference type="GO" id="GO:0004523">
    <property type="term" value="F:RNA-DNA hybrid ribonuclease activity"/>
    <property type="evidence" value="ECO:0007669"/>
    <property type="project" value="InterPro"/>
</dbReference>
<evidence type="ECO:0000259" key="1">
    <source>
        <dbReference type="Pfam" id="PF13456"/>
    </source>
</evidence>
<dbReference type="PANTHER" id="PTHR47723">
    <property type="entry name" value="OS05G0353850 PROTEIN"/>
    <property type="match status" value="1"/>
</dbReference>
<organism evidence="2 3">
    <name type="scientific">Papaver somniferum</name>
    <name type="common">Opium poppy</name>
    <dbReference type="NCBI Taxonomy" id="3469"/>
    <lineage>
        <taxon>Eukaryota</taxon>
        <taxon>Viridiplantae</taxon>
        <taxon>Streptophyta</taxon>
        <taxon>Embryophyta</taxon>
        <taxon>Tracheophyta</taxon>
        <taxon>Spermatophyta</taxon>
        <taxon>Magnoliopsida</taxon>
        <taxon>Ranunculales</taxon>
        <taxon>Papaveraceae</taxon>
        <taxon>Papaveroideae</taxon>
        <taxon>Papaver</taxon>
    </lineage>
</organism>
<evidence type="ECO:0000313" key="2">
    <source>
        <dbReference type="EMBL" id="RZC66371.1"/>
    </source>
</evidence>
<evidence type="ECO:0000313" key="3">
    <source>
        <dbReference type="Proteomes" id="UP000316621"/>
    </source>
</evidence>
<proteinExistence type="predicted"/>
<protein>
    <recommendedName>
        <fullName evidence="1">RNase H type-1 domain-containing protein</fullName>
    </recommendedName>
</protein>